<organism evidence="2 3">
    <name type="scientific">Pseudomarimonas salicorniae</name>
    <dbReference type="NCBI Taxonomy" id="2933270"/>
    <lineage>
        <taxon>Bacteria</taxon>
        <taxon>Pseudomonadati</taxon>
        <taxon>Pseudomonadota</taxon>
        <taxon>Gammaproteobacteria</taxon>
        <taxon>Lysobacterales</taxon>
        <taxon>Lysobacteraceae</taxon>
        <taxon>Pseudomarimonas</taxon>
    </lineage>
</organism>
<name>A0ABT0GM90_9GAMM</name>
<keyword evidence="3" id="KW-1185">Reference proteome</keyword>
<dbReference type="InterPro" id="IPR002586">
    <property type="entry name" value="CobQ/CobB/MinD/ParA_Nub-bd_dom"/>
</dbReference>
<gene>
    <name evidence="2" type="ORF">M0G41_17965</name>
</gene>
<dbReference type="PANTHER" id="PTHR13696">
    <property type="entry name" value="P-LOOP CONTAINING NUCLEOSIDE TRIPHOSPHATE HYDROLASE"/>
    <property type="match status" value="1"/>
</dbReference>
<dbReference type="Proteomes" id="UP001431449">
    <property type="component" value="Unassembled WGS sequence"/>
</dbReference>
<dbReference type="Pfam" id="PF01656">
    <property type="entry name" value="CbiA"/>
    <property type="match status" value="1"/>
</dbReference>
<dbReference type="EMBL" id="JALNMH010000021">
    <property type="protein sequence ID" value="MCK7595543.1"/>
    <property type="molecule type" value="Genomic_DNA"/>
</dbReference>
<evidence type="ECO:0000313" key="2">
    <source>
        <dbReference type="EMBL" id="MCK7595543.1"/>
    </source>
</evidence>
<evidence type="ECO:0000313" key="3">
    <source>
        <dbReference type="Proteomes" id="UP001431449"/>
    </source>
</evidence>
<evidence type="ECO:0000259" key="1">
    <source>
        <dbReference type="Pfam" id="PF01656"/>
    </source>
</evidence>
<proteinExistence type="predicted"/>
<dbReference type="SUPFAM" id="SSF52540">
    <property type="entry name" value="P-loop containing nucleoside triphosphate hydrolases"/>
    <property type="match status" value="1"/>
</dbReference>
<dbReference type="PANTHER" id="PTHR13696:SF96">
    <property type="entry name" value="COBQ_COBB_MIND_PARA NUCLEOTIDE BINDING DOMAIN-CONTAINING PROTEIN"/>
    <property type="match status" value="1"/>
</dbReference>
<reference evidence="2" key="1">
    <citation type="submission" date="2022-04" db="EMBL/GenBank/DDBJ databases">
        <title>Lysobacter sp. CAU 1642 isolated from sea sand.</title>
        <authorList>
            <person name="Kim W."/>
        </authorList>
    </citation>
    <scope>NUCLEOTIDE SEQUENCE</scope>
    <source>
        <strain evidence="2">CAU 1642</strain>
    </source>
</reference>
<dbReference type="InterPro" id="IPR050678">
    <property type="entry name" value="DNA_Partitioning_ATPase"/>
</dbReference>
<accession>A0ABT0GM90</accession>
<dbReference type="Gene3D" id="3.40.50.300">
    <property type="entry name" value="P-loop containing nucleotide triphosphate hydrolases"/>
    <property type="match status" value="1"/>
</dbReference>
<protein>
    <submittedName>
        <fullName evidence="2">ParA family protein</fullName>
    </submittedName>
</protein>
<dbReference type="InterPro" id="IPR027417">
    <property type="entry name" value="P-loop_NTPase"/>
</dbReference>
<comment type="caution">
    <text evidence="2">The sequence shown here is derived from an EMBL/GenBank/DDBJ whole genome shotgun (WGS) entry which is preliminary data.</text>
</comment>
<feature type="domain" description="CobQ/CobB/MinD/ParA nucleotide binding" evidence="1">
    <location>
        <begin position="4"/>
        <end position="174"/>
    </location>
</feature>
<dbReference type="PIRSF" id="PIRSF009320">
    <property type="entry name" value="Nuc_binding_HP_1000"/>
    <property type="match status" value="1"/>
</dbReference>
<dbReference type="RefSeq" id="WP_248211564.1">
    <property type="nucleotide sequence ID" value="NZ_JALNMH010000021.1"/>
</dbReference>
<dbReference type="CDD" id="cd02042">
    <property type="entry name" value="ParAB_family"/>
    <property type="match status" value="1"/>
</dbReference>
<sequence length="216" mass="23854">MLAILVASSKGGSGKSTLSAQLAAYFALAGKRSVLLDTDPQHSALRWAERRAALVEDVVALDGCRKGWRKRLPEDTQRLVIDSPAGSTPEQLAPFLEIADAVLVPVLPARVDLEAGLDFVQRLREDPGVRRNRPAAAVVGNRLRPWTTLSQQAVEELGRWPLPLVAELRDSQAYAVLHGLGRSMFDYGSQAVLAQQEDWDPLFTWLRDVNRARRGR</sequence>